<dbReference type="SUPFAM" id="SSF52821">
    <property type="entry name" value="Rhodanese/Cell cycle control phosphatase"/>
    <property type="match status" value="1"/>
</dbReference>
<evidence type="ECO:0000313" key="2">
    <source>
        <dbReference type="EMBL" id="QKG94149.1"/>
    </source>
</evidence>
<dbReference type="PANTHER" id="PTHR43031">
    <property type="entry name" value="FAD-DEPENDENT OXIDOREDUCTASE"/>
    <property type="match status" value="1"/>
</dbReference>
<evidence type="ECO:0000313" key="3">
    <source>
        <dbReference type="Proteomes" id="UP000505020"/>
    </source>
</evidence>
<keyword evidence="3" id="KW-1185">Reference proteome</keyword>
<dbReference type="PROSITE" id="PS50206">
    <property type="entry name" value="RHODANESE_3"/>
    <property type="match status" value="1"/>
</dbReference>
<feature type="domain" description="Rhodanese" evidence="1">
    <location>
        <begin position="2"/>
        <end position="89"/>
    </location>
</feature>
<reference evidence="2 3" key="1">
    <citation type="submission" date="2020-05" db="EMBL/GenBank/DDBJ databases">
        <title>Halorubrum RHB-C sp.nov., an extremely halophilic archaeon isolated from solar salt farm.</title>
        <authorList>
            <person name="Ho H."/>
            <person name="Danganan R.E."/>
            <person name="Dedeles G.R."/>
            <person name="Kim S.-G."/>
        </authorList>
    </citation>
    <scope>NUCLEOTIDE SEQUENCE [LARGE SCALE GENOMIC DNA]</scope>
    <source>
        <strain evidence="2 3">RHB-C</strain>
    </source>
</reference>
<name>A0A7D3XW57_9EURY</name>
<accession>A0A7D3XW57</accession>
<dbReference type="AlphaFoldDB" id="A0A7D3XW57"/>
<organism evidence="2 3">
    <name type="scientific">Halorubrum salinarum</name>
    <dbReference type="NCBI Taxonomy" id="2739057"/>
    <lineage>
        <taxon>Archaea</taxon>
        <taxon>Methanobacteriati</taxon>
        <taxon>Methanobacteriota</taxon>
        <taxon>Stenosarchaea group</taxon>
        <taxon>Halobacteria</taxon>
        <taxon>Halobacteriales</taxon>
        <taxon>Haloferacaceae</taxon>
        <taxon>Halorubrum</taxon>
    </lineage>
</organism>
<sequence length="103" mass="11547">MLDIRPESDYGRRAIDGSLNVPVYDDLRRGDDDALRGRLDGIPDDREVVTVCKMGIVAKRATRVLDEAGYEASTLAGGMSGWNGYQRGSLGYRLRSLWWRLRG</sequence>
<dbReference type="PANTHER" id="PTHR43031:SF1">
    <property type="entry name" value="PYRIDINE NUCLEOTIDE-DISULPHIDE OXIDOREDUCTASE"/>
    <property type="match status" value="1"/>
</dbReference>
<dbReference type="KEGG" id="hsai:HPS36_07110"/>
<dbReference type="EMBL" id="CP053941">
    <property type="protein sequence ID" value="QKG94149.1"/>
    <property type="molecule type" value="Genomic_DNA"/>
</dbReference>
<protein>
    <submittedName>
        <fullName evidence="2">Rhodanese-like domain-containing protein</fullName>
    </submittedName>
</protein>
<dbReference type="Pfam" id="PF00581">
    <property type="entry name" value="Rhodanese"/>
    <property type="match status" value="1"/>
</dbReference>
<proteinExistence type="predicted"/>
<dbReference type="InterPro" id="IPR050229">
    <property type="entry name" value="GlpE_sulfurtransferase"/>
</dbReference>
<dbReference type="Proteomes" id="UP000505020">
    <property type="component" value="Chromosome"/>
</dbReference>
<dbReference type="Gene3D" id="3.40.250.10">
    <property type="entry name" value="Rhodanese-like domain"/>
    <property type="match status" value="1"/>
</dbReference>
<dbReference type="InterPro" id="IPR036873">
    <property type="entry name" value="Rhodanese-like_dom_sf"/>
</dbReference>
<dbReference type="InterPro" id="IPR001763">
    <property type="entry name" value="Rhodanese-like_dom"/>
</dbReference>
<dbReference type="SMART" id="SM00450">
    <property type="entry name" value="RHOD"/>
    <property type="match status" value="1"/>
</dbReference>
<gene>
    <name evidence="2" type="ORF">HPS36_07110</name>
</gene>
<evidence type="ECO:0000259" key="1">
    <source>
        <dbReference type="PROSITE" id="PS50206"/>
    </source>
</evidence>